<dbReference type="PROSITE" id="PS51677">
    <property type="entry name" value="NODB"/>
    <property type="match status" value="1"/>
</dbReference>
<dbReference type="PANTHER" id="PTHR43123:SF4">
    <property type="entry name" value="POLYSACCHARIDE DEACETYLASE"/>
    <property type="match status" value="1"/>
</dbReference>
<dbReference type="SUPFAM" id="SSF88713">
    <property type="entry name" value="Glycoside hydrolase/deacetylase"/>
    <property type="match status" value="1"/>
</dbReference>
<accession>A0A4R5KFT4</accession>
<keyword evidence="4" id="KW-1185">Reference proteome</keyword>
<dbReference type="EMBL" id="SMRU01000016">
    <property type="protein sequence ID" value="TDF94289.1"/>
    <property type="molecule type" value="Genomic_DNA"/>
</dbReference>
<sequence>MRPGMTMHPDASMTSPSKGWPASQRLSISAIRPCRMTTAPASMTESPTPGTTVPPRMSVDIRSPLGYFHHIEVCFTIAARVRLRNPRTENLMAVPQTQRDFVGYGENPPSFSWPNGARVAISLVINVEEGAERSIARGDSANDLGAHWIPARGSGTRNLTLESAFEYGARAGMWRLLRILRKHHVPATAFCCAAALELNPPGAAALVRDGHEIADHGYQWDTHTELDDDAEERLILSSRDAIHASTGRMPTSWYSRDGLKPGTRPVLARTGFSYESNSFNDDLPHWGSGPGNPQLPILPYAGDTNDSGLFRQFPTAAAFEKHLTAALEMLLDDTRCGPSVMSVGLHPRLIGRPAYAVALDRFITHARGRSAWFATRQEIVDAWVRITTPERTTAACPPPS</sequence>
<dbReference type="InterPro" id="IPR011330">
    <property type="entry name" value="Glyco_hydro/deAcase_b/a-brl"/>
</dbReference>
<name>A0A4R5KFT4_9MICC</name>
<feature type="domain" description="NodB homology" evidence="2">
    <location>
        <begin position="159"/>
        <end position="374"/>
    </location>
</feature>
<dbReference type="AlphaFoldDB" id="A0A4R5KFT4"/>
<organism evidence="3 4">
    <name type="scientific">Arthrobacter terricola</name>
    <dbReference type="NCBI Taxonomy" id="2547396"/>
    <lineage>
        <taxon>Bacteria</taxon>
        <taxon>Bacillati</taxon>
        <taxon>Actinomycetota</taxon>
        <taxon>Actinomycetes</taxon>
        <taxon>Micrococcales</taxon>
        <taxon>Micrococcaceae</taxon>
        <taxon>Arthrobacter</taxon>
    </lineage>
</organism>
<evidence type="ECO:0000256" key="1">
    <source>
        <dbReference type="SAM" id="MobiDB-lite"/>
    </source>
</evidence>
<dbReference type="OrthoDB" id="9787041at2"/>
<dbReference type="Gene3D" id="3.20.20.370">
    <property type="entry name" value="Glycoside hydrolase/deacetylase"/>
    <property type="match status" value="1"/>
</dbReference>
<dbReference type="GO" id="GO:0016810">
    <property type="term" value="F:hydrolase activity, acting on carbon-nitrogen (but not peptide) bonds"/>
    <property type="evidence" value="ECO:0007669"/>
    <property type="project" value="InterPro"/>
</dbReference>
<evidence type="ECO:0000259" key="2">
    <source>
        <dbReference type="PROSITE" id="PS51677"/>
    </source>
</evidence>
<evidence type="ECO:0000313" key="4">
    <source>
        <dbReference type="Proteomes" id="UP000295511"/>
    </source>
</evidence>
<dbReference type="GO" id="GO:0005975">
    <property type="term" value="P:carbohydrate metabolic process"/>
    <property type="evidence" value="ECO:0007669"/>
    <property type="project" value="InterPro"/>
</dbReference>
<evidence type="ECO:0000313" key="3">
    <source>
        <dbReference type="EMBL" id="TDF94289.1"/>
    </source>
</evidence>
<comment type="caution">
    <text evidence="3">The sequence shown here is derived from an EMBL/GenBank/DDBJ whole genome shotgun (WGS) entry which is preliminary data.</text>
</comment>
<reference evidence="3 4" key="1">
    <citation type="submission" date="2019-03" db="EMBL/GenBank/DDBJ databases">
        <title>Whole genome sequence of Arthrobacter sp JH1-1.</title>
        <authorList>
            <person name="Trinh H.N."/>
        </authorList>
    </citation>
    <scope>NUCLEOTIDE SEQUENCE [LARGE SCALE GENOMIC DNA]</scope>
    <source>
        <strain evidence="3 4">JH1-1</strain>
    </source>
</reference>
<dbReference type="InterPro" id="IPR002509">
    <property type="entry name" value="NODB_dom"/>
</dbReference>
<proteinExistence type="predicted"/>
<gene>
    <name evidence="3" type="ORF">E1809_14470</name>
</gene>
<feature type="region of interest" description="Disordered" evidence="1">
    <location>
        <begin position="1"/>
        <end position="22"/>
    </location>
</feature>
<protein>
    <recommendedName>
        <fullName evidence="2">NodB homology domain-containing protein</fullName>
    </recommendedName>
</protein>
<dbReference type="Proteomes" id="UP000295511">
    <property type="component" value="Unassembled WGS sequence"/>
</dbReference>
<dbReference type="Pfam" id="PF01522">
    <property type="entry name" value="Polysacc_deac_1"/>
    <property type="match status" value="1"/>
</dbReference>
<dbReference type="PANTHER" id="PTHR43123">
    <property type="entry name" value="POLYSACCHARIDE DEACETYLASE-RELATED"/>
    <property type="match status" value="1"/>
</dbReference>